<dbReference type="EMBL" id="VFIY01000014">
    <property type="protein sequence ID" value="TPD59464.1"/>
    <property type="molecule type" value="Genomic_DNA"/>
</dbReference>
<feature type="signal peptide" evidence="1">
    <location>
        <begin position="1"/>
        <end position="21"/>
    </location>
</feature>
<keyword evidence="1" id="KW-0732">Signal</keyword>
<organism evidence="2 3">
    <name type="scientific">Emcibacter nanhaiensis</name>
    <dbReference type="NCBI Taxonomy" id="1505037"/>
    <lineage>
        <taxon>Bacteria</taxon>
        <taxon>Pseudomonadati</taxon>
        <taxon>Pseudomonadota</taxon>
        <taxon>Alphaproteobacteria</taxon>
        <taxon>Emcibacterales</taxon>
        <taxon>Emcibacteraceae</taxon>
        <taxon>Emcibacter</taxon>
    </lineage>
</organism>
<feature type="chain" id="PRO_5021472354" evidence="1">
    <location>
        <begin position="22"/>
        <end position="176"/>
    </location>
</feature>
<keyword evidence="3" id="KW-1185">Reference proteome</keyword>
<dbReference type="OrthoDB" id="8235393at2"/>
<dbReference type="RefSeq" id="WP_139941127.1">
    <property type="nucleotide sequence ID" value="NZ_JBHSYP010000006.1"/>
</dbReference>
<dbReference type="InterPro" id="IPR050767">
    <property type="entry name" value="Sel1_AlgK"/>
</dbReference>
<accession>A0A501PHQ0</accession>
<dbReference type="PROSITE" id="PS51257">
    <property type="entry name" value="PROKAR_LIPOPROTEIN"/>
    <property type="match status" value="1"/>
</dbReference>
<reference evidence="3" key="1">
    <citation type="submission" date="2019-06" db="EMBL/GenBank/DDBJ databases">
        <title>The complete genome of Emcibacter congregatus ZYLT.</title>
        <authorList>
            <person name="Zhao Z."/>
        </authorList>
    </citation>
    <scope>NUCLEOTIDE SEQUENCE [LARGE SCALE GENOMIC DNA]</scope>
    <source>
        <strain evidence="3">MCCC 1A06723</strain>
    </source>
</reference>
<proteinExistence type="predicted"/>
<dbReference type="Gene3D" id="1.25.40.10">
    <property type="entry name" value="Tetratricopeptide repeat domain"/>
    <property type="match status" value="1"/>
</dbReference>
<evidence type="ECO:0000256" key="1">
    <source>
        <dbReference type="SAM" id="SignalP"/>
    </source>
</evidence>
<evidence type="ECO:0000313" key="2">
    <source>
        <dbReference type="EMBL" id="TPD59464.1"/>
    </source>
</evidence>
<dbReference type="PANTHER" id="PTHR11102:SF160">
    <property type="entry name" value="ERAD-ASSOCIATED E3 UBIQUITIN-PROTEIN LIGASE COMPONENT HRD3"/>
    <property type="match status" value="1"/>
</dbReference>
<dbReference type="SUPFAM" id="SSF81901">
    <property type="entry name" value="HCP-like"/>
    <property type="match status" value="1"/>
</dbReference>
<dbReference type="Pfam" id="PF08238">
    <property type="entry name" value="Sel1"/>
    <property type="match status" value="2"/>
</dbReference>
<comment type="caution">
    <text evidence="2">The sequence shown here is derived from an EMBL/GenBank/DDBJ whole genome shotgun (WGS) entry which is preliminary data.</text>
</comment>
<gene>
    <name evidence="2" type="ORF">FIV46_11785</name>
</gene>
<protein>
    <submittedName>
        <fullName evidence="2">Sel1 repeat family protein</fullName>
    </submittedName>
</protein>
<dbReference type="InterPro" id="IPR006597">
    <property type="entry name" value="Sel1-like"/>
</dbReference>
<dbReference type="Proteomes" id="UP000319148">
    <property type="component" value="Unassembled WGS sequence"/>
</dbReference>
<dbReference type="InterPro" id="IPR011990">
    <property type="entry name" value="TPR-like_helical_dom_sf"/>
</dbReference>
<evidence type="ECO:0000313" key="3">
    <source>
        <dbReference type="Proteomes" id="UP000319148"/>
    </source>
</evidence>
<name>A0A501PHQ0_9PROT</name>
<dbReference type="AlphaFoldDB" id="A0A501PHQ0"/>
<sequence length="176" mass="20558">MKKLNLLILIAPLLLTSCTHKWEYCASDLPISLRSMVGSPRLGEVEGQEQLFKYYKCRAEHDDEEAMYRTGLAYELGIGVPINYKKAMKYYFKAGDRANGMEYDYYLTNQFLKLPLDKGHAEAQYRLGLMFMEGRGKKQSYRVARRWFKDAAERGHDDARKMYEMLLQKLEDEATP</sequence>
<dbReference type="SMART" id="SM00671">
    <property type="entry name" value="SEL1"/>
    <property type="match status" value="2"/>
</dbReference>
<dbReference type="PANTHER" id="PTHR11102">
    <property type="entry name" value="SEL-1-LIKE PROTEIN"/>
    <property type="match status" value="1"/>
</dbReference>